<protein>
    <recommendedName>
        <fullName evidence="11">Mannosyltransferase</fullName>
        <ecNumber evidence="11">2.4.1.-</ecNumber>
    </recommendedName>
</protein>
<dbReference type="GO" id="GO:0005789">
    <property type="term" value="C:endoplasmic reticulum membrane"/>
    <property type="evidence" value="ECO:0000318"/>
    <property type="project" value="GO_Central"/>
</dbReference>
<keyword evidence="13" id="KW-1185">Reference proteome</keyword>
<evidence type="ECO:0000256" key="1">
    <source>
        <dbReference type="ARBA" id="ARBA00004477"/>
    </source>
</evidence>
<keyword evidence="7 11" id="KW-0256">Endoplasmic reticulum</keyword>
<sequence length="452" mass="51151">MAVKTLGVLWLTSICVRFLWTIYPQTGYIHPDEFFQSPEIISGDVLGVYSLRTWEFNSSFPLRSVVFPYLTAGFPFWILRHFTNGRGEFDSRTLLILPRLSFCLFSLAVDFCGYRIAEVLHIDPLPVLTLIGTSYTSLVFLTRPFSNSTESALFALLLWFVIAVIASTWTTSGQNEGSKMARLFFIGVIIASGFWNRPTFVGFGLIPVLSLLAALSLRHTALNASSFVVIILKDILFIAVGFLAAALIFVTIDSFYFSEAYFRITITPLNFLRYNLDSLKVEEHGIHPRFTHFLVNFPLLCGILFVFLCAFLVTFAMQRDFVKTLETFQISRDTMKMVKHASVKFILVTLLLSALVPVSLLSVIPHQEPRFILPVLLPLAILFSHLIFGKKAYWIATASWIIWNILGAVVFGVLHQGGVTQCLVYLQQQMHAKDGTYHIIFSNTYMPPRHLL</sequence>
<evidence type="ECO:0000256" key="7">
    <source>
        <dbReference type="ARBA" id="ARBA00022824"/>
    </source>
</evidence>
<feature type="transmembrane region" description="Helical" evidence="11">
    <location>
        <begin position="345"/>
        <end position="365"/>
    </location>
</feature>
<dbReference type="HOGENOM" id="CLU_022957_1_1_1"/>
<proteinExistence type="inferred from homology"/>
<keyword evidence="5" id="KW-0808">Transferase</keyword>
<keyword evidence="6 11" id="KW-0812">Transmembrane</keyword>
<dbReference type="Pfam" id="PF03901">
    <property type="entry name" value="Glyco_transf_22"/>
    <property type="match status" value="1"/>
</dbReference>
<dbReference type="STRING" id="45351.A7S1I6"/>
<dbReference type="OrthoDB" id="10066429at2759"/>
<evidence type="ECO:0000256" key="6">
    <source>
        <dbReference type="ARBA" id="ARBA00022692"/>
    </source>
</evidence>
<evidence type="ECO:0000256" key="8">
    <source>
        <dbReference type="ARBA" id="ARBA00022989"/>
    </source>
</evidence>
<feature type="transmembrane region" description="Helical" evidence="11">
    <location>
        <begin position="100"/>
        <end position="117"/>
    </location>
</feature>
<dbReference type="EC" id="2.4.1.-" evidence="11"/>
<feature type="transmembrane region" description="Helical" evidence="11">
    <location>
        <begin position="393"/>
        <end position="414"/>
    </location>
</feature>
<feature type="transmembrane region" description="Helical" evidence="11">
    <location>
        <begin position="371"/>
        <end position="388"/>
    </location>
</feature>
<dbReference type="AlphaFoldDB" id="A7S1I6"/>
<dbReference type="PANTHER" id="PTHR22760:SF3">
    <property type="entry name" value="GPI MANNOSYLTRANSFERASE 4"/>
    <property type="match status" value="1"/>
</dbReference>
<feature type="transmembrane region" description="Helical" evidence="11">
    <location>
        <begin position="297"/>
        <end position="317"/>
    </location>
</feature>
<keyword evidence="9 11" id="KW-0472">Membrane</keyword>
<evidence type="ECO:0000256" key="11">
    <source>
        <dbReference type="RuleBase" id="RU363075"/>
    </source>
</evidence>
<comment type="subcellular location">
    <subcellularLocation>
        <location evidence="1 11">Endoplasmic reticulum membrane</location>
        <topology evidence="1 11">Multi-pass membrane protein</topology>
    </subcellularLocation>
</comment>
<dbReference type="GO" id="GO:0006506">
    <property type="term" value="P:GPI anchor biosynthetic process"/>
    <property type="evidence" value="ECO:0000318"/>
    <property type="project" value="GO_Central"/>
</dbReference>
<dbReference type="GO" id="GO:0000026">
    <property type="term" value="F:alpha-1,2-mannosyltransferase activity"/>
    <property type="evidence" value="ECO:0000318"/>
    <property type="project" value="GO_Central"/>
</dbReference>
<dbReference type="InterPro" id="IPR005599">
    <property type="entry name" value="GPI_mannosylTrfase"/>
</dbReference>
<name>A7S1I6_NEMVE</name>
<evidence type="ECO:0000256" key="5">
    <source>
        <dbReference type="ARBA" id="ARBA00022679"/>
    </source>
</evidence>
<dbReference type="PANTHER" id="PTHR22760">
    <property type="entry name" value="GLYCOSYLTRANSFERASE"/>
    <property type="match status" value="1"/>
</dbReference>
<evidence type="ECO:0000256" key="9">
    <source>
        <dbReference type="ARBA" id="ARBA00023136"/>
    </source>
</evidence>
<evidence type="ECO:0000256" key="4">
    <source>
        <dbReference type="ARBA" id="ARBA00022676"/>
    </source>
</evidence>
<feature type="transmembrane region" description="Helical" evidence="11">
    <location>
        <begin position="60"/>
        <end position="79"/>
    </location>
</feature>
<evidence type="ECO:0000256" key="3">
    <source>
        <dbReference type="ARBA" id="ARBA00022502"/>
    </source>
</evidence>
<evidence type="ECO:0000313" key="12">
    <source>
        <dbReference type="EMBL" id="EDO42512.1"/>
    </source>
</evidence>
<evidence type="ECO:0000256" key="10">
    <source>
        <dbReference type="ARBA" id="ARBA00038466"/>
    </source>
</evidence>
<dbReference type="OMA" id="HGIHPRY"/>
<dbReference type="KEGG" id="nve:5514376"/>
<dbReference type="InParanoid" id="A7S1I6"/>
<dbReference type="PhylomeDB" id="A7S1I6"/>
<comment type="pathway">
    <text evidence="2">Glycolipid biosynthesis; glycosylphosphatidylinositol-anchor biosynthesis.</text>
</comment>
<feature type="non-terminal residue" evidence="12">
    <location>
        <position position="452"/>
    </location>
</feature>
<dbReference type="eggNOG" id="KOG4123">
    <property type="taxonomic scope" value="Eukaryota"/>
</dbReference>
<keyword evidence="3" id="KW-0337">GPI-anchor biosynthesis</keyword>
<keyword evidence="4 11" id="KW-0328">Glycosyltransferase</keyword>
<feature type="transmembrane region" description="Helical" evidence="11">
    <location>
        <begin position="183"/>
        <end position="215"/>
    </location>
</feature>
<feature type="transmembrane region" description="Helical" evidence="11">
    <location>
        <begin position="153"/>
        <end position="171"/>
    </location>
</feature>
<comment type="similarity">
    <text evidence="10">Belongs to the glycosyltransferase 22 family. PIGZ subfamily.</text>
</comment>
<feature type="transmembrane region" description="Helical" evidence="11">
    <location>
        <begin position="227"/>
        <end position="252"/>
    </location>
</feature>
<accession>A7S1I6</accession>
<dbReference type="EMBL" id="DS469564">
    <property type="protein sequence ID" value="EDO42512.1"/>
    <property type="molecule type" value="Genomic_DNA"/>
</dbReference>
<gene>
    <name evidence="12" type="ORF">NEMVEDRAFT_v1g100782</name>
</gene>
<organism evidence="12 13">
    <name type="scientific">Nematostella vectensis</name>
    <name type="common">Starlet sea anemone</name>
    <dbReference type="NCBI Taxonomy" id="45351"/>
    <lineage>
        <taxon>Eukaryota</taxon>
        <taxon>Metazoa</taxon>
        <taxon>Cnidaria</taxon>
        <taxon>Anthozoa</taxon>
        <taxon>Hexacorallia</taxon>
        <taxon>Actiniaria</taxon>
        <taxon>Edwardsiidae</taxon>
        <taxon>Nematostella</taxon>
    </lineage>
</organism>
<keyword evidence="8 11" id="KW-1133">Transmembrane helix</keyword>
<reference evidence="12 13" key="1">
    <citation type="journal article" date="2007" name="Science">
        <title>Sea anemone genome reveals ancestral eumetazoan gene repertoire and genomic organization.</title>
        <authorList>
            <person name="Putnam N.H."/>
            <person name="Srivastava M."/>
            <person name="Hellsten U."/>
            <person name="Dirks B."/>
            <person name="Chapman J."/>
            <person name="Salamov A."/>
            <person name="Terry A."/>
            <person name="Shapiro H."/>
            <person name="Lindquist E."/>
            <person name="Kapitonov V.V."/>
            <person name="Jurka J."/>
            <person name="Genikhovich G."/>
            <person name="Grigoriev I.V."/>
            <person name="Lucas S.M."/>
            <person name="Steele R.E."/>
            <person name="Finnerty J.R."/>
            <person name="Technau U."/>
            <person name="Martindale M.Q."/>
            <person name="Rokhsar D.S."/>
        </authorList>
    </citation>
    <scope>NUCLEOTIDE SEQUENCE [LARGE SCALE GENOMIC DNA]</scope>
    <source>
        <strain evidence="13">CH2 X CH6</strain>
    </source>
</reference>
<evidence type="ECO:0000313" key="13">
    <source>
        <dbReference type="Proteomes" id="UP000001593"/>
    </source>
</evidence>
<dbReference type="Proteomes" id="UP000001593">
    <property type="component" value="Unassembled WGS sequence"/>
</dbReference>
<evidence type="ECO:0000256" key="2">
    <source>
        <dbReference type="ARBA" id="ARBA00004687"/>
    </source>
</evidence>